<evidence type="ECO:0000256" key="11">
    <source>
        <dbReference type="ARBA" id="ARBA00031350"/>
    </source>
</evidence>
<evidence type="ECO:0000256" key="5">
    <source>
        <dbReference type="ARBA" id="ARBA00022490"/>
    </source>
</evidence>
<dbReference type="InterPro" id="IPR000682">
    <property type="entry name" value="PCMT"/>
</dbReference>
<dbReference type="CDD" id="cd02440">
    <property type="entry name" value="AdoMet_MTases"/>
    <property type="match status" value="1"/>
</dbReference>
<evidence type="ECO:0000256" key="3">
    <source>
        <dbReference type="ARBA" id="ARBA00011890"/>
    </source>
</evidence>
<keyword evidence="6 12" id="KW-0489">Methyltransferase</keyword>
<dbReference type="EMBL" id="JBHSFN010000002">
    <property type="protein sequence ID" value="MFC4585460.1"/>
    <property type="molecule type" value="Genomic_DNA"/>
</dbReference>
<gene>
    <name evidence="12" type="ORF">ACFO8L_05230</name>
</gene>
<evidence type="ECO:0000256" key="2">
    <source>
        <dbReference type="ARBA" id="ARBA00005369"/>
    </source>
</evidence>
<protein>
    <recommendedName>
        <fullName evidence="4">Protein-L-isoaspartate O-methyltransferase</fullName>
        <ecNumber evidence="3">2.1.1.77</ecNumber>
    </recommendedName>
    <alternativeName>
        <fullName evidence="11">L-isoaspartyl protein carboxyl methyltransferase</fullName>
    </alternativeName>
    <alternativeName>
        <fullName evidence="9">Protein L-isoaspartyl methyltransferase</fullName>
    </alternativeName>
    <alternativeName>
        <fullName evidence="10">Protein-beta-aspartate methyltransferase</fullName>
    </alternativeName>
</protein>
<comment type="caution">
    <text evidence="12">The sequence shown here is derived from an EMBL/GenBank/DDBJ whole genome shotgun (WGS) entry which is preliminary data.</text>
</comment>
<sequence>MDWPSRAHELADRITHAGSRWRDAVCVTPRHRFVPAWWQWADDHWKLRYGPADEKAWLDSAYQNRTLVTKIGSLHADQATAHDEPTGLPTSSSTLPGLVLQMYRHARIGDKQAILDVGTGSGYGAALLCHRFGDERVTSIDVDDYVTSLAAARLAELDYDPRIATINAIGDIPWTFDRIVAMVAVRPIPASWLAALNPGGRLVTTITNTSLIVAAVKTDDGGAVGQIERDWAMFMKTRTGAEYPPGLAGLMETARTADGEQVSNGRFPVIDIEENAWELRSMLEVMAPGIEHGYHETGDTRIALMVHEDGSWARAEQIGREIAVVHQGGPRRLWNLLDEARDHWLEHGNLPLYGAHVRIAPDGAIRLRRGRWSATIN</sequence>
<evidence type="ECO:0000256" key="4">
    <source>
        <dbReference type="ARBA" id="ARBA00013346"/>
    </source>
</evidence>
<dbReference type="Proteomes" id="UP001595891">
    <property type="component" value="Unassembled WGS sequence"/>
</dbReference>
<accession>A0ABV9E982</accession>
<dbReference type="SUPFAM" id="SSF53335">
    <property type="entry name" value="S-adenosyl-L-methionine-dependent methyltransferases"/>
    <property type="match status" value="1"/>
</dbReference>
<dbReference type="Gene3D" id="3.40.50.150">
    <property type="entry name" value="Vaccinia Virus protein VP39"/>
    <property type="match status" value="1"/>
</dbReference>
<reference evidence="13" key="1">
    <citation type="journal article" date="2019" name="Int. J. Syst. Evol. Microbiol.">
        <title>The Global Catalogue of Microorganisms (GCM) 10K type strain sequencing project: providing services to taxonomists for standard genome sequencing and annotation.</title>
        <authorList>
            <consortium name="The Broad Institute Genomics Platform"/>
            <consortium name="The Broad Institute Genome Sequencing Center for Infectious Disease"/>
            <person name="Wu L."/>
            <person name="Ma J."/>
        </authorList>
    </citation>
    <scope>NUCLEOTIDE SEQUENCE [LARGE SCALE GENOMIC DNA]</scope>
    <source>
        <strain evidence="13">CCUG 49560</strain>
    </source>
</reference>
<keyword evidence="5" id="KW-0963">Cytoplasm</keyword>
<evidence type="ECO:0000256" key="10">
    <source>
        <dbReference type="ARBA" id="ARBA00031323"/>
    </source>
</evidence>
<organism evidence="12 13">
    <name type="scientific">Sphaerisporangium corydalis</name>
    <dbReference type="NCBI Taxonomy" id="1441875"/>
    <lineage>
        <taxon>Bacteria</taxon>
        <taxon>Bacillati</taxon>
        <taxon>Actinomycetota</taxon>
        <taxon>Actinomycetes</taxon>
        <taxon>Streptosporangiales</taxon>
        <taxon>Streptosporangiaceae</taxon>
        <taxon>Sphaerisporangium</taxon>
    </lineage>
</organism>
<dbReference type="InterPro" id="IPR029063">
    <property type="entry name" value="SAM-dependent_MTases_sf"/>
</dbReference>
<evidence type="ECO:0000256" key="6">
    <source>
        <dbReference type="ARBA" id="ARBA00022603"/>
    </source>
</evidence>
<comment type="similarity">
    <text evidence="2">Belongs to the methyltransferase superfamily. L-isoaspartyl/D-aspartyl protein methyltransferase family.</text>
</comment>
<comment type="subcellular location">
    <subcellularLocation>
        <location evidence="1">Cytoplasm</location>
    </subcellularLocation>
</comment>
<evidence type="ECO:0000256" key="7">
    <source>
        <dbReference type="ARBA" id="ARBA00022679"/>
    </source>
</evidence>
<keyword evidence="7" id="KW-0808">Transferase</keyword>
<evidence type="ECO:0000313" key="12">
    <source>
        <dbReference type="EMBL" id="MFC4585460.1"/>
    </source>
</evidence>
<dbReference type="RefSeq" id="WP_262843046.1">
    <property type="nucleotide sequence ID" value="NZ_JANZYP010000015.1"/>
</dbReference>
<name>A0ABV9E982_9ACTN</name>
<dbReference type="GO" id="GO:0032259">
    <property type="term" value="P:methylation"/>
    <property type="evidence" value="ECO:0007669"/>
    <property type="project" value="UniProtKB-KW"/>
</dbReference>
<dbReference type="GO" id="GO:0008168">
    <property type="term" value="F:methyltransferase activity"/>
    <property type="evidence" value="ECO:0007669"/>
    <property type="project" value="UniProtKB-KW"/>
</dbReference>
<dbReference type="PANTHER" id="PTHR11579:SF0">
    <property type="entry name" value="PROTEIN-L-ISOASPARTATE(D-ASPARTATE) O-METHYLTRANSFERASE"/>
    <property type="match status" value="1"/>
</dbReference>
<keyword evidence="8" id="KW-0949">S-adenosyl-L-methionine</keyword>
<evidence type="ECO:0000256" key="8">
    <source>
        <dbReference type="ARBA" id="ARBA00022691"/>
    </source>
</evidence>
<keyword evidence="13" id="KW-1185">Reference proteome</keyword>
<dbReference type="Pfam" id="PF01135">
    <property type="entry name" value="PCMT"/>
    <property type="match status" value="1"/>
</dbReference>
<evidence type="ECO:0000313" key="13">
    <source>
        <dbReference type="Proteomes" id="UP001595891"/>
    </source>
</evidence>
<dbReference type="EC" id="2.1.1.77" evidence="3"/>
<proteinExistence type="inferred from homology"/>
<dbReference type="PANTHER" id="PTHR11579">
    <property type="entry name" value="PROTEIN-L-ISOASPARTATE O-METHYLTRANSFERASE"/>
    <property type="match status" value="1"/>
</dbReference>
<evidence type="ECO:0000256" key="9">
    <source>
        <dbReference type="ARBA" id="ARBA00030757"/>
    </source>
</evidence>
<evidence type="ECO:0000256" key="1">
    <source>
        <dbReference type="ARBA" id="ARBA00004496"/>
    </source>
</evidence>